<organism evidence="1 2">
    <name type="scientific">Scylla paramamosain</name>
    <name type="common">Mud crab</name>
    <dbReference type="NCBI Taxonomy" id="85552"/>
    <lineage>
        <taxon>Eukaryota</taxon>
        <taxon>Metazoa</taxon>
        <taxon>Ecdysozoa</taxon>
        <taxon>Arthropoda</taxon>
        <taxon>Crustacea</taxon>
        <taxon>Multicrustacea</taxon>
        <taxon>Malacostraca</taxon>
        <taxon>Eumalacostraca</taxon>
        <taxon>Eucarida</taxon>
        <taxon>Decapoda</taxon>
        <taxon>Pleocyemata</taxon>
        <taxon>Brachyura</taxon>
        <taxon>Eubrachyura</taxon>
        <taxon>Portunoidea</taxon>
        <taxon>Portunidae</taxon>
        <taxon>Portuninae</taxon>
        <taxon>Scylla</taxon>
    </lineage>
</organism>
<reference evidence="1 2" key="1">
    <citation type="submission" date="2023-03" db="EMBL/GenBank/DDBJ databases">
        <title>High-quality genome of Scylla paramamosain provides insights in environmental adaptation.</title>
        <authorList>
            <person name="Zhang L."/>
        </authorList>
    </citation>
    <scope>NUCLEOTIDE SEQUENCE [LARGE SCALE GENOMIC DNA]</scope>
    <source>
        <strain evidence="1">LZ_2023a</strain>
        <tissue evidence="1">Muscle</tissue>
    </source>
</reference>
<evidence type="ECO:0000313" key="1">
    <source>
        <dbReference type="EMBL" id="KAK8395564.1"/>
    </source>
</evidence>
<name>A0AAW0U662_SCYPA</name>
<proteinExistence type="predicted"/>
<dbReference type="AlphaFoldDB" id="A0AAW0U662"/>
<protein>
    <submittedName>
        <fullName evidence="1">Uncharacterized protein</fullName>
    </submittedName>
</protein>
<gene>
    <name evidence="1" type="ORF">O3P69_005580</name>
</gene>
<comment type="caution">
    <text evidence="1">The sequence shown here is derived from an EMBL/GenBank/DDBJ whole genome shotgun (WGS) entry which is preliminary data.</text>
</comment>
<dbReference type="Proteomes" id="UP001487740">
    <property type="component" value="Unassembled WGS sequence"/>
</dbReference>
<evidence type="ECO:0000313" key="2">
    <source>
        <dbReference type="Proteomes" id="UP001487740"/>
    </source>
</evidence>
<accession>A0AAW0U662</accession>
<keyword evidence="2" id="KW-1185">Reference proteome</keyword>
<dbReference type="EMBL" id="JARAKH010000017">
    <property type="protein sequence ID" value="KAK8395564.1"/>
    <property type="molecule type" value="Genomic_DNA"/>
</dbReference>
<sequence length="99" mass="11251">MPQLCYTGSVWEGCAGVSVVTARPPWRAQQSKASHIFAVFYTFQILVDASLELDWTEKRSCFLRVGDARNKSEVVTWSWRRGEECSPTAEMSTTQLVHH</sequence>